<evidence type="ECO:0000313" key="3">
    <source>
        <dbReference type="Proteomes" id="UP001449657"/>
    </source>
</evidence>
<gene>
    <name evidence="2" type="ORF">WJU22_11815</name>
</gene>
<name>A0ABZ2ZBC8_9BACT</name>
<dbReference type="Proteomes" id="UP001449657">
    <property type="component" value="Chromosome"/>
</dbReference>
<reference evidence="2 3" key="1">
    <citation type="submission" date="2024-03" db="EMBL/GenBank/DDBJ databases">
        <title>Chitinophaga caseinilytica sp. nov., a casein hydrolysing bacterium isolated from forest soil.</title>
        <authorList>
            <person name="Lee D.S."/>
            <person name="Han D.M."/>
            <person name="Baek J.H."/>
            <person name="Choi D.G."/>
            <person name="Jeon J.H."/>
            <person name="Jeon C.O."/>
        </authorList>
    </citation>
    <scope>NUCLEOTIDE SEQUENCE [LARGE SCALE GENOMIC DNA]</scope>
    <source>
        <strain evidence="2 3">KACC 19118</strain>
    </source>
</reference>
<dbReference type="PROSITE" id="PS51257">
    <property type="entry name" value="PROKAR_LIPOPROTEIN"/>
    <property type="match status" value="1"/>
</dbReference>
<sequence>MALTFKRFAAAAGMAGALCILAACGKEAKPSPQLLPDAFQLPQGNHAFDNEIVAFKKQYGTYILYKFNYRDFAYNNTGYLSDTAALGDPAYVGQLIQVFKESLSVFPESFIKTTVPFKIILSSAIGAPLPGGAINVTTGFAASPEMLGIGWTKAELEQQTPEERKAFLASLRRYYMYRAALGKSVEMPNEFLALWPASISGITENNKYQFGMLEVQAPNRPDRAQDFSSYTQAIMSHTTAELEATILSPQKDTKGIVRRKYNIVLNYFREKHNLDLAAIGNRP</sequence>
<evidence type="ECO:0008006" key="4">
    <source>
        <dbReference type="Google" id="ProtNLM"/>
    </source>
</evidence>
<protein>
    <recommendedName>
        <fullName evidence="4">Lipoprotein</fullName>
    </recommendedName>
</protein>
<keyword evidence="1" id="KW-0732">Signal</keyword>
<dbReference type="Gene3D" id="3.40.390.70">
    <property type="match status" value="1"/>
</dbReference>
<accession>A0ABZ2ZBC8</accession>
<proteinExistence type="predicted"/>
<keyword evidence="3" id="KW-1185">Reference proteome</keyword>
<organism evidence="2 3">
    <name type="scientific">Chitinophaga caseinilytica</name>
    <dbReference type="NCBI Taxonomy" id="2267521"/>
    <lineage>
        <taxon>Bacteria</taxon>
        <taxon>Pseudomonadati</taxon>
        <taxon>Bacteroidota</taxon>
        <taxon>Chitinophagia</taxon>
        <taxon>Chitinophagales</taxon>
        <taxon>Chitinophagaceae</taxon>
        <taxon>Chitinophaga</taxon>
    </lineage>
</organism>
<evidence type="ECO:0000313" key="2">
    <source>
        <dbReference type="EMBL" id="WZN48858.1"/>
    </source>
</evidence>
<feature type="signal peptide" evidence="1">
    <location>
        <begin position="1"/>
        <end position="22"/>
    </location>
</feature>
<dbReference type="EMBL" id="CP150096">
    <property type="protein sequence ID" value="WZN48858.1"/>
    <property type="molecule type" value="Genomic_DNA"/>
</dbReference>
<dbReference type="RefSeq" id="WP_341843437.1">
    <property type="nucleotide sequence ID" value="NZ_CP149792.1"/>
</dbReference>
<evidence type="ECO:0000256" key="1">
    <source>
        <dbReference type="SAM" id="SignalP"/>
    </source>
</evidence>
<feature type="chain" id="PRO_5046096139" description="Lipoprotein" evidence="1">
    <location>
        <begin position="23"/>
        <end position="283"/>
    </location>
</feature>